<feature type="compositionally biased region" description="Polar residues" evidence="1">
    <location>
        <begin position="34"/>
        <end position="49"/>
    </location>
</feature>
<feature type="region of interest" description="Disordered" evidence="1">
    <location>
        <begin position="444"/>
        <end position="575"/>
    </location>
</feature>
<accession>A0A182M5J3</accession>
<dbReference type="Proteomes" id="UP000075883">
    <property type="component" value="Unassembled WGS sequence"/>
</dbReference>
<evidence type="ECO:0000256" key="1">
    <source>
        <dbReference type="SAM" id="MobiDB-lite"/>
    </source>
</evidence>
<feature type="compositionally biased region" description="Polar residues" evidence="1">
    <location>
        <begin position="1442"/>
        <end position="1452"/>
    </location>
</feature>
<evidence type="ECO:0000313" key="3">
    <source>
        <dbReference type="Proteomes" id="UP000075883"/>
    </source>
</evidence>
<sequence length="1647" mass="165034">MFDRSMEQERSGANQAEARNTMKSGPSSSSSSSLANRNQCSPSRMSFFTGSAMGLDRTLSTPPVAESTHIGSTSFSSAWNGTSNGGQSKRRPTSPLLNNRTLFKSSGNLSGIGRANSRVLTDAQSPGLVNRLVRYYDRSQSQTMNRSQSLSSVYNKPGHFPLVQLRKQELRYAHSNATRRNGNFSFVRIAPPERSLFHTSNRSSIFRSGSLLLPTTNEASNETALFGGLGSAHNGSTGSSRSGGGGGGDQADVENRVITPCAELETTPTRSVLDALKEISRKRINSEELDADRIKKQCQELSELDAAGSGPPSSTAAVAIGTQGIATKRSREQASESSPSSPTEQGPGLGGVGRVPSSGGEQQSQKKRLCIKNNDIFSSLSSSLVTMNTPKRSMVQRVERRFNAHQGTTLGSPGMGTIPNASSTVHGLTTPEKFSNMALCTPESLRQSESPRISNDQTSVQLSTRTSSNHEHWKQPARGDSAEPATTQQRVRPKITLFNRPYETTVTSLTDKSGSPSARGTSRIITSDGEEDEHGEGSGKVQFVRPKEKSPNDVTLSGSSTSGFSSSRDPLKKPAPSKLTVMLKCLSGDLDDYEEEEEEVQPQLPRLSQTITQSRAGFGIGRSTSANDTVDAVPKELPTSVASKPATTTVSDVTAVTSISTVTTPSPTVTNGLSALINNPIKDTGLSKIASSPPSKELSTAPTATKPDEETTPKVANVQQSDAAKSLTFAFGASNATTAIPSTTPSTTPSSGFALPVKPLTTTTTTEQSAPVVTTSTFTFGTPASKSTLTPPPSSSSPLAGLSTSNLISFSPATAGKLPTPVLQFGGNTVTTSTVITTAATPTSTPTFSFTGGVSTTTAPATTTSTTTSSLMASSATSPTFGAGSTFGGFKLPASLTIAASTSSAQPVANTMPTMTTAAATASPPAFSFGFSAANKPATTSATIPTFGAGALFTSTVSTVGSSTTTTTPAVNSSTFTFGSVTTTPNAAPSAPVSPFTFGAAKTSPTASGTNKAPTTTFPTFGSLAGSAGVAAAATSSNASSTVTNTSTAPAQPFTFGGVKPAAATSNNNNIFGAAVAATTATSSAPSDGVSKTNLFATTATQPQPNATSIFGAVVTGGQASTPGAGNTAGSSVFGGATGSTGSGTVSTSPFTFGATKPAASGTSTNGTPNNALSGTGSIFGNAASMNSSAAGSVPTAGIFTFGSTKPATAPSAPGATQPGAQQNQTVVSPQQQPGAATTLSNSIVPTFGAGTSTNPTPFTFGAVANKANAAPSQGAGIFGSMSATNNNAGIGGNSSTSALPTFGAATMNGTNPVPTFGGGSIFGNATRPGASNASASNPTPGPIFGAQPNGSQNSSNNVASAAGPAPSGGLFTFGASNNANSGSNNATSAGTFGASNAASTGTTFGGFNATGGLANGIGGNQTTPNKPFTFGATNANTGGTMPQTGLNTQQPSPAPSGFNFNIGSNAAKPFNFTGGIGSVNTNGNVASPPMFGSPVATGNTNPAANASPFTFGASMVNGSGGNQTNNNTAATPGPFTFGASASQQVPGGTGGGGVTSPFNFSASNVATVAPQPQQQPGAAFNFGGNPAGQQQPFGMAAGAFGAPPAFGAPVVPGGGVMPTFSIGTNSTPNGPPIGQRRIKVATRRVK</sequence>
<feature type="compositionally biased region" description="Polar residues" evidence="1">
    <location>
        <begin position="444"/>
        <end position="467"/>
    </location>
</feature>
<feature type="compositionally biased region" description="Polar residues" evidence="1">
    <location>
        <begin position="11"/>
        <end position="26"/>
    </location>
</feature>
<proteinExistence type="predicted"/>
<feature type="region of interest" description="Disordered" evidence="1">
    <location>
        <begin position="1"/>
        <end position="108"/>
    </location>
</feature>
<feature type="compositionally biased region" description="Polar residues" evidence="1">
    <location>
        <begin position="95"/>
        <end position="108"/>
    </location>
</feature>
<feature type="region of interest" description="Disordered" evidence="1">
    <location>
        <begin position="225"/>
        <end position="253"/>
    </location>
</feature>
<feature type="region of interest" description="Disordered" evidence="1">
    <location>
        <begin position="1205"/>
        <end position="1238"/>
    </location>
</feature>
<feature type="region of interest" description="Disordered" evidence="1">
    <location>
        <begin position="685"/>
        <end position="715"/>
    </location>
</feature>
<feature type="compositionally biased region" description="Polar residues" evidence="1">
    <location>
        <begin position="1330"/>
        <end position="1339"/>
    </location>
</feature>
<name>A0A182M5J3_9DIPT</name>
<feature type="compositionally biased region" description="Low complexity" evidence="1">
    <location>
        <begin position="1350"/>
        <end position="1363"/>
    </location>
</feature>
<dbReference type="STRING" id="139723.A0A182M5J3"/>
<reference evidence="2" key="2">
    <citation type="submission" date="2020-05" db="UniProtKB">
        <authorList>
            <consortium name="EnsemblMetazoa"/>
        </authorList>
    </citation>
    <scope>IDENTIFICATION</scope>
    <source>
        <strain evidence="2">A-37</strain>
    </source>
</reference>
<feature type="compositionally biased region" description="Polar residues" evidence="1">
    <location>
        <begin position="69"/>
        <end position="87"/>
    </location>
</feature>
<feature type="region of interest" description="Disordered" evidence="1">
    <location>
        <begin position="1419"/>
        <end position="1455"/>
    </location>
</feature>
<dbReference type="VEuPathDB" id="VectorBase:ACUA009997"/>
<feature type="compositionally biased region" description="Low complexity" evidence="1">
    <location>
        <begin position="1429"/>
        <end position="1441"/>
    </location>
</feature>
<dbReference type="EMBL" id="AXCM01002920">
    <property type="status" value="NOT_ANNOTATED_CDS"/>
    <property type="molecule type" value="Genomic_DNA"/>
</dbReference>
<organism evidence="2 3">
    <name type="scientific">Anopheles culicifacies</name>
    <dbReference type="NCBI Taxonomy" id="139723"/>
    <lineage>
        <taxon>Eukaryota</taxon>
        <taxon>Metazoa</taxon>
        <taxon>Ecdysozoa</taxon>
        <taxon>Arthropoda</taxon>
        <taxon>Hexapoda</taxon>
        <taxon>Insecta</taxon>
        <taxon>Pterygota</taxon>
        <taxon>Neoptera</taxon>
        <taxon>Endopterygota</taxon>
        <taxon>Diptera</taxon>
        <taxon>Nematocera</taxon>
        <taxon>Culicoidea</taxon>
        <taxon>Culicidae</taxon>
        <taxon>Anophelinae</taxon>
        <taxon>Anopheles</taxon>
        <taxon>culicifacies species complex</taxon>
    </lineage>
</organism>
<evidence type="ECO:0000313" key="2">
    <source>
        <dbReference type="EnsemblMetazoa" id="ACUA009997-PA"/>
    </source>
</evidence>
<feature type="compositionally biased region" description="Polar residues" evidence="1">
    <location>
        <begin position="689"/>
        <end position="703"/>
    </location>
</feature>
<protein>
    <submittedName>
        <fullName evidence="2">Uncharacterized protein</fullName>
    </submittedName>
</protein>
<keyword evidence="3" id="KW-1185">Reference proteome</keyword>
<feature type="compositionally biased region" description="Low complexity" evidence="1">
    <location>
        <begin position="1222"/>
        <end position="1234"/>
    </location>
</feature>
<feature type="region of interest" description="Disordered" evidence="1">
    <location>
        <begin position="325"/>
        <end position="370"/>
    </location>
</feature>
<dbReference type="EnsemblMetazoa" id="ACUA009997-RA">
    <property type="protein sequence ID" value="ACUA009997-PA"/>
    <property type="gene ID" value="ACUA009997"/>
</dbReference>
<feature type="compositionally biased region" description="Polar residues" evidence="1">
    <location>
        <begin position="502"/>
        <end position="525"/>
    </location>
</feature>
<reference evidence="3" key="1">
    <citation type="submission" date="2013-09" db="EMBL/GenBank/DDBJ databases">
        <title>The Genome Sequence of Anopheles culicifacies species A.</title>
        <authorList>
            <consortium name="The Broad Institute Genomics Platform"/>
            <person name="Neafsey D.E."/>
            <person name="Besansky N."/>
            <person name="Howell P."/>
            <person name="Walton C."/>
            <person name="Young S.K."/>
            <person name="Zeng Q."/>
            <person name="Gargeya S."/>
            <person name="Fitzgerald M."/>
            <person name="Haas B."/>
            <person name="Abouelleil A."/>
            <person name="Allen A.W."/>
            <person name="Alvarado L."/>
            <person name="Arachchi H.M."/>
            <person name="Berlin A.M."/>
            <person name="Chapman S.B."/>
            <person name="Gainer-Dewar J."/>
            <person name="Goldberg J."/>
            <person name="Griggs A."/>
            <person name="Gujja S."/>
            <person name="Hansen M."/>
            <person name="Howarth C."/>
            <person name="Imamovic A."/>
            <person name="Ireland A."/>
            <person name="Larimer J."/>
            <person name="McCowan C."/>
            <person name="Murphy C."/>
            <person name="Pearson M."/>
            <person name="Poon T.W."/>
            <person name="Priest M."/>
            <person name="Roberts A."/>
            <person name="Saif S."/>
            <person name="Shea T."/>
            <person name="Sisk P."/>
            <person name="Sykes S."/>
            <person name="Wortman J."/>
            <person name="Nusbaum C."/>
            <person name="Birren B."/>
        </authorList>
    </citation>
    <scope>NUCLEOTIDE SEQUENCE [LARGE SCALE GENOMIC DNA]</scope>
    <source>
        <strain evidence="3">A-37</strain>
    </source>
</reference>
<feature type="region of interest" description="Disordered" evidence="1">
    <location>
        <begin position="1323"/>
        <end position="1363"/>
    </location>
</feature>
<feature type="compositionally biased region" description="Basic and acidic residues" evidence="1">
    <location>
        <begin position="1"/>
        <end position="10"/>
    </location>
</feature>
<feature type="compositionally biased region" description="Low complexity" evidence="1">
    <location>
        <begin position="557"/>
        <end position="567"/>
    </location>
</feature>